<feature type="compositionally biased region" description="Basic residues" evidence="1">
    <location>
        <begin position="364"/>
        <end position="381"/>
    </location>
</feature>
<proteinExistence type="predicted"/>
<sequence length="745" mass="82882">MFHEYLETPHVKRPDSPTTTVLVLVNSAGTTSSTTIHQDAPSPSHLPSSSALESPCSHQGVVAGTNIIENNPFAPVDNDLFVNVFASKLSSEASSSRDVIWELVPRPDCVMIIALKWICKIKLDEYGDVLKNKARLVAKGYRQEEGIDFEESFSPVAHVKAIRIFIANATSKNITIYHMDVKMPFLNGELKEEVYVSQTEGFVDLVYPTHVYRLKKALYGLKQAPRAWYDTLSWFLLNNNFSKEEFVQAIQTFLTDKANLGSPTKKGMKDKPRVIPYCRFAKLIICHLGRIHNIHQRSTSLFHLAKEDLRLGNLKFVPKGKADEVFGMPIPNELISNNIRNALYYSTYLEMVAKHDQKIVAKKEGKKKSTTAKQHKSKHVKEKSSKPALALKPKSQAYVGGVAIREPVAEVTQPLPVVEGKAMKEASTGPYVQPQDDASANIVHESPSPADAETGVDTDKTNHGGDTEILQIDEDQGKDLDNQVNLEEKTIKLDQGQAGSDPGKTLESRPLLEQEFIKEDHAGPDPGVSRMALARPNPEPTHKELIANVYPDVHGSLKLPVDEHIILKKPLSSSMTLSSMKNLDDAYTFEDQFLDDKSTKDEPSKLNMDSKVVFMVTVLIHQASSLVLPLSIPIIGLSPPKPISSTTQEPIFIATITTTLLLLPPLLQQSTSDSELAVRVTTLEQKLVAFEQKSKTLDNTTQNLRSRVFTLELQDLLYKIDQTVNEVVKEAVHIALQAPLRDRFR</sequence>
<accession>A0A699HST7</accession>
<organism evidence="3">
    <name type="scientific">Tanacetum cinerariifolium</name>
    <name type="common">Dalmatian daisy</name>
    <name type="synonym">Chrysanthemum cinerariifolium</name>
    <dbReference type="NCBI Taxonomy" id="118510"/>
    <lineage>
        <taxon>Eukaryota</taxon>
        <taxon>Viridiplantae</taxon>
        <taxon>Streptophyta</taxon>
        <taxon>Embryophyta</taxon>
        <taxon>Tracheophyta</taxon>
        <taxon>Spermatophyta</taxon>
        <taxon>Magnoliopsida</taxon>
        <taxon>eudicotyledons</taxon>
        <taxon>Gunneridae</taxon>
        <taxon>Pentapetalae</taxon>
        <taxon>asterids</taxon>
        <taxon>campanulids</taxon>
        <taxon>Asterales</taxon>
        <taxon>Asteraceae</taxon>
        <taxon>Asteroideae</taxon>
        <taxon>Anthemideae</taxon>
        <taxon>Anthemidinae</taxon>
        <taxon>Tanacetum</taxon>
    </lineage>
</organism>
<gene>
    <name evidence="3" type="ORF">Tci_412199</name>
</gene>
<comment type="caution">
    <text evidence="3">The sequence shown here is derived from an EMBL/GenBank/DDBJ whole genome shotgun (WGS) entry which is preliminary data.</text>
</comment>
<protein>
    <submittedName>
        <fullName evidence="3">Retrovirus-related Pol polyprotein from transposon TNT 1-94</fullName>
    </submittedName>
</protein>
<dbReference type="EMBL" id="BKCJ010175537">
    <property type="protein sequence ID" value="GEY40225.1"/>
    <property type="molecule type" value="Genomic_DNA"/>
</dbReference>
<evidence type="ECO:0000256" key="1">
    <source>
        <dbReference type="SAM" id="MobiDB-lite"/>
    </source>
</evidence>
<dbReference type="InterPro" id="IPR013103">
    <property type="entry name" value="RVT_2"/>
</dbReference>
<evidence type="ECO:0000259" key="2">
    <source>
        <dbReference type="Pfam" id="PF07727"/>
    </source>
</evidence>
<name>A0A699HST7_TANCI</name>
<feature type="domain" description="Reverse transcriptase Ty1/copia-type" evidence="2">
    <location>
        <begin position="100"/>
        <end position="248"/>
    </location>
</feature>
<evidence type="ECO:0000313" key="3">
    <source>
        <dbReference type="EMBL" id="GEY40225.1"/>
    </source>
</evidence>
<feature type="region of interest" description="Disordered" evidence="1">
    <location>
        <begin position="441"/>
        <end position="463"/>
    </location>
</feature>
<dbReference type="Pfam" id="PF07727">
    <property type="entry name" value="RVT_2"/>
    <property type="match status" value="1"/>
</dbReference>
<dbReference type="AlphaFoldDB" id="A0A699HST7"/>
<reference evidence="3" key="1">
    <citation type="journal article" date="2019" name="Sci. Rep.">
        <title>Draft genome of Tanacetum cinerariifolium, the natural source of mosquito coil.</title>
        <authorList>
            <person name="Yamashiro T."/>
            <person name="Shiraishi A."/>
            <person name="Satake H."/>
            <person name="Nakayama K."/>
        </authorList>
    </citation>
    <scope>NUCLEOTIDE SEQUENCE</scope>
</reference>
<feature type="region of interest" description="Disordered" evidence="1">
    <location>
        <begin position="32"/>
        <end position="52"/>
    </location>
</feature>
<feature type="region of interest" description="Disordered" evidence="1">
    <location>
        <begin position="360"/>
        <end position="392"/>
    </location>
</feature>
<feature type="compositionally biased region" description="Low complexity" evidence="1">
    <location>
        <begin position="40"/>
        <end position="52"/>
    </location>
</feature>